<gene>
    <name evidence="1" type="ORF">CQW23_31066</name>
</gene>
<sequence length="86" mass="10092">MNENEYVNENQTPRANKEKTKISLEELEKGQVNDFSAYHLQISDYEVDLDISDNDCDSLYDVDKYIDDLSDLDEELLQVRQSNIEK</sequence>
<dbReference type="Proteomes" id="UP000224567">
    <property type="component" value="Unassembled WGS sequence"/>
</dbReference>
<dbReference type="AlphaFoldDB" id="A0A2G2V8M9"/>
<protein>
    <submittedName>
        <fullName evidence="1">Uncharacterized protein</fullName>
    </submittedName>
</protein>
<comment type="caution">
    <text evidence="1">The sequence shown here is derived from an EMBL/GenBank/DDBJ whole genome shotgun (WGS) entry which is preliminary data.</text>
</comment>
<evidence type="ECO:0000313" key="1">
    <source>
        <dbReference type="EMBL" id="PHT29340.1"/>
    </source>
</evidence>
<name>A0A2G2V8M9_CAPBA</name>
<proteinExistence type="predicted"/>
<dbReference type="EMBL" id="MLFT02000120">
    <property type="protein sequence ID" value="PHT29340.1"/>
    <property type="molecule type" value="Genomic_DNA"/>
</dbReference>
<reference evidence="1 2" key="1">
    <citation type="journal article" date="2017" name="Genome Biol.">
        <title>New reference genome sequences of hot pepper reveal the massive evolution of plant disease-resistance genes by retroduplication.</title>
        <authorList>
            <person name="Kim S."/>
            <person name="Park J."/>
            <person name="Yeom S.I."/>
            <person name="Kim Y.M."/>
            <person name="Seo E."/>
            <person name="Kim K.T."/>
            <person name="Kim M.S."/>
            <person name="Lee J.M."/>
            <person name="Cheong K."/>
            <person name="Shin H.S."/>
            <person name="Kim S.B."/>
            <person name="Han K."/>
            <person name="Lee J."/>
            <person name="Park M."/>
            <person name="Lee H.A."/>
            <person name="Lee H.Y."/>
            <person name="Lee Y."/>
            <person name="Oh S."/>
            <person name="Lee J.H."/>
            <person name="Choi E."/>
            <person name="Choi E."/>
            <person name="Lee S.E."/>
            <person name="Jeon J."/>
            <person name="Kim H."/>
            <person name="Choi G."/>
            <person name="Song H."/>
            <person name="Lee J."/>
            <person name="Lee S.C."/>
            <person name="Kwon J.K."/>
            <person name="Lee H.Y."/>
            <person name="Koo N."/>
            <person name="Hong Y."/>
            <person name="Kim R.W."/>
            <person name="Kang W.H."/>
            <person name="Huh J.H."/>
            <person name="Kang B.C."/>
            <person name="Yang T.J."/>
            <person name="Lee Y.H."/>
            <person name="Bennetzen J.L."/>
            <person name="Choi D."/>
        </authorList>
    </citation>
    <scope>NUCLEOTIDE SEQUENCE [LARGE SCALE GENOMIC DNA]</scope>
    <source>
        <strain evidence="2">cv. PBC81</strain>
    </source>
</reference>
<accession>A0A2G2V8M9</accession>
<reference evidence="2" key="2">
    <citation type="journal article" date="2017" name="J. Anim. Genet.">
        <title>Multiple reference genome sequences of hot pepper reveal the massive evolution of plant disease resistance genes by retroduplication.</title>
        <authorList>
            <person name="Kim S."/>
            <person name="Park J."/>
            <person name="Yeom S.-I."/>
            <person name="Kim Y.-M."/>
            <person name="Seo E."/>
            <person name="Kim K.-T."/>
            <person name="Kim M.-S."/>
            <person name="Lee J.M."/>
            <person name="Cheong K."/>
            <person name="Shin H.-S."/>
            <person name="Kim S.-B."/>
            <person name="Han K."/>
            <person name="Lee J."/>
            <person name="Park M."/>
            <person name="Lee H.-A."/>
            <person name="Lee H.-Y."/>
            <person name="Lee Y."/>
            <person name="Oh S."/>
            <person name="Lee J.H."/>
            <person name="Choi E."/>
            <person name="Choi E."/>
            <person name="Lee S.E."/>
            <person name="Jeon J."/>
            <person name="Kim H."/>
            <person name="Choi G."/>
            <person name="Song H."/>
            <person name="Lee J."/>
            <person name="Lee S.-C."/>
            <person name="Kwon J.-K."/>
            <person name="Lee H.-Y."/>
            <person name="Koo N."/>
            <person name="Hong Y."/>
            <person name="Kim R.W."/>
            <person name="Kang W.-H."/>
            <person name="Huh J.H."/>
            <person name="Kang B.-C."/>
            <person name="Yang T.-J."/>
            <person name="Lee Y.-H."/>
            <person name="Bennetzen J.L."/>
            <person name="Choi D."/>
        </authorList>
    </citation>
    <scope>NUCLEOTIDE SEQUENCE [LARGE SCALE GENOMIC DNA]</scope>
    <source>
        <strain evidence="2">cv. PBC81</strain>
    </source>
</reference>
<organism evidence="1 2">
    <name type="scientific">Capsicum baccatum</name>
    <name type="common">Peruvian pepper</name>
    <dbReference type="NCBI Taxonomy" id="33114"/>
    <lineage>
        <taxon>Eukaryota</taxon>
        <taxon>Viridiplantae</taxon>
        <taxon>Streptophyta</taxon>
        <taxon>Embryophyta</taxon>
        <taxon>Tracheophyta</taxon>
        <taxon>Spermatophyta</taxon>
        <taxon>Magnoliopsida</taxon>
        <taxon>eudicotyledons</taxon>
        <taxon>Gunneridae</taxon>
        <taxon>Pentapetalae</taxon>
        <taxon>asterids</taxon>
        <taxon>lamiids</taxon>
        <taxon>Solanales</taxon>
        <taxon>Solanaceae</taxon>
        <taxon>Solanoideae</taxon>
        <taxon>Capsiceae</taxon>
        <taxon>Capsicum</taxon>
    </lineage>
</organism>
<evidence type="ECO:0000313" key="2">
    <source>
        <dbReference type="Proteomes" id="UP000224567"/>
    </source>
</evidence>
<keyword evidence="2" id="KW-1185">Reference proteome</keyword>